<evidence type="ECO:0000256" key="1">
    <source>
        <dbReference type="SAM" id="MobiDB-lite"/>
    </source>
</evidence>
<accession>A0A9P4I8I5</accession>
<dbReference type="AlphaFoldDB" id="A0A9P4I8I5"/>
<feature type="region of interest" description="Disordered" evidence="1">
    <location>
        <begin position="39"/>
        <end position="72"/>
    </location>
</feature>
<feature type="compositionally biased region" description="Low complexity" evidence="1">
    <location>
        <begin position="387"/>
        <end position="402"/>
    </location>
</feature>
<dbReference type="EMBL" id="ML978128">
    <property type="protein sequence ID" value="KAF2096980.1"/>
    <property type="molecule type" value="Genomic_DNA"/>
</dbReference>
<name>A0A9P4I8I5_9PEZI</name>
<reference evidence="2" key="1">
    <citation type="journal article" date="2020" name="Stud. Mycol.">
        <title>101 Dothideomycetes genomes: a test case for predicting lifestyles and emergence of pathogens.</title>
        <authorList>
            <person name="Haridas S."/>
            <person name="Albert R."/>
            <person name="Binder M."/>
            <person name="Bloem J."/>
            <person name="Labutti K."/>
            <person name="Salamov A."/>
            <person name="Andreopoulos B."/>
            <person name="Baker S."/>
            <person name="Barry K."/>
            <person name="Bills G."/>
            <person name="Bluhm B."/>
            <person name="Cannon C."/>
            <person name="Castanera R."/>
            <person name="Culley D."/>
            <person name="Daum C."/>
            <person name="Ezra D."/>
            <person name="Gonzalez J."/>
            <person name="Henrissat B."/>
            <person name="Kuo A."/>
            <person name="Liang C."/>
            <person name="Lipzen A."/>
            <person name="Lutzoni F."/>
            <person name="Magnuson J."/>
            <person name="Mondo S."/>
            <person name="Nolan M."/>
            <person name="Ohm R."/>
            <person name="Pangilinan J."/>
            <person name="Park H.-J."/>
            <person name="Ramirez L."/>
            <person name="Alfaro M."/>
            <person name="Sun H."/>
            <person name="Tritt A."/>
            <person name="Yoshinaga Y."/>
            <person name="Zwiers L.-H."/>
            <person name="Turgeon B."/>
            <person name="Goodwin S."/>
            <person name="Spatafora J."/>
            <person name="Crous P."/>
            <person name="Grigoriev I."/>
        </authorList>
    </citation>
    <scope>NUCLEOTIDE SEQUENCE</scope>
    <source>
        <strain evidence="2">CBS 133067</strain>
    </source>
</reference>
<feature type="compositionally biased region" description="Low complexity" evidence="1">
    <location>
        <begin position="57"/>
        <end position="72"/>
    </location>
</feature>
<dbReference type="Proteomes" id="UP000799772">
    <property type="component" value="Unassembled WGS sequence"/>
</dbReference>
<keyword evidence="3" id="KW-1185">Reference proteome</keyword>
<organism evidence="2 3">
    <name type="scientific">Rhizodiscina lignyota</name>
    <dbReference type="NCBI Taxonomy" id="1504668"/>
    <lineage>
        <taxon>Eukaryota</taxon>
        <taxon>Fungi</taxon>
        <taxon>Dikarya</taxon>
        <taxon>Ascomycota</taxon>
        <taxon>Pezizomycotina</taxon>
        <taxon>Dothideomycetes</taxon>
        <taxon>Pleosporomycetidae</taxon>
        <taxon>Aulographales</taxon>
        <taxon>Rhizodiscinaceae</taxon>
        <taxon>Rhizodiscina</taxon>
    </lineage>
</organism>
<comment type="caution">
    <text evidence="2">The sequence shown here is derived from an EMBL/GenBank/DDBJ whole genome shotgun (WGS) entry which is preliminary data.</text>
</comment>
<sequence>MRPSSANAIKNWFHQQRPLNRRESNQLLDTLTTSFRTHLDREHPITSSVQNDRSHSVESSAASHAPSRPSAHVTTAKHLNMLLSNPLLSDTITGKPKLSSSKAITLRESPAQWFDVQVANGRMNLAAALSVLTISNRTNDSTWKTFNAGTRVLEWLSSNGYLVKEDFIGNRNLASMLVRALCREGNHEPVLKWSRPEMTELILRAGLPHSLALRWQRTVLSAAVEQNSASYGLDYAIARHLQSYHAFASNRELAPMVLTKPVMRIVRRIAQSTKQELENLTHYDEFQASLEIVPTTYSSLKALADVYHPVRPTVEFALEYIKRRLPKTEQLDHLLAHRSWEQLDVSLCLRTAELLLDEERYQETTSVLDILRANYPQSVDLENTENTSPLPTSDSPASSSADLRQLDEPWFTKRFAALRRALNMSSAVS</sequence>
<proteinExistence type="predicted"/>
<protein>
    <submittedName>
        <fullName evidence="2">Uncharacterized protein</fullName>
    </submittedName>
</protein>
<feature type="region of interest" description="Disordered" evidence="1">
    <location>
        <begin position="381"/>
        <end position="402"/>
    </location>
</feature>
<gene>
    <name evidence="2" type="ORF">NA57DRAFT_77230</name>
</gene>
<evidence type="ECO:0000313" key="2">
    <source>
        <dbReference type="EMBL" id="KAF2096980.1"/>
    </source>
</evidence>
<evidence type="ECO:0000313" key="3">
    <source>
        <dbReference type="Proteomes" id="UP000799772"/>
    </source>
</evidence>
<dbReference type="OrthoDB" id="5424391at2759"/>